<protein>
    <submittedName>
        <fullName evidence="2">Uncharacterized protein</fullName>
    </submittedName>
</protein>
<evidence type="ECO:0000313" key="3">
    <source>
        <dbReference type="Proteomes" id="UP000541352"/>
    </source>
</evidence>
<keyword evidence="3" id="KW-1185">Reference proteome</keyword>
<dbReference type="AlphaFoldDB" id="A0A7W5ZGD8"/>
<organism evidence="2 3">
    <name type="scientific">Runella defluvii</name>
    <dbReference type="NCBI Taxonomy" id="370973"/>
    <lineage>
        <taxon>Bacteria</taxon>
        <taxon>Pseudomonadati</taxon>
        <taxon>Bacteroidota</taxon>
        <taxon>Cytophagia</taxon>
        <taxon>Cytophagales</taxon>
        <taxon>Spirosomataceae</taxon>
        <taxon>Runella</taxon>
    </lineage>
</organism>
<keyword evidence="1" id="KW-0812">Transmembrane</keyword>
<gene>
    <name evidence="2" type="ORF">FHS57_000824</name>
</gene>
<keyword evidence="1" id="KW-0472">Membrane</keyword>
<dbReference type="Proteomes" id="UP000541352">
    <property type="component" value="Unassembled WGS sequence"/>
</dbReference>
<name>A0A7W5ZGD8_9BACT</name>
<evidence type="ECO:0000313" key="2">
    <source>
        <dbReference type="EMBL" id="MBB3836842.1"/>
    </source>
</evidence>
<comment type="caution">
    <text evidence="2">The sequence shown here is derived from an EMBL/GenBank/DDBJ whole genome shotgun (WGS) entry which is preliminary data.</text>
</comment>
<feature type="transmembrane region" description="Helical" evidence="1">
    <location>
        <begin position="122"/>
        <end position="139"/>
    </location>
</feature>
<evidence type="ECO:0000256" key="1">
    <source>
        <dbReference type="SAM" id="Phobius"/>
    </source>
</evidence>
<keyword evidence="1" id="KW-1133">Transmembrane helix</keyword>
<sequence length="171" mass="19277">MEVKILTSSQYFRLLMLIYGVMLLAQVGTGAVFFFLRSTQEEVMQNNAELGEIFQYLIPILILMPFLGWFLSKSTLKKLKENDPLSDKLRTYQSTILVKYAFFEGASLFSLIAYFLTGTNMYLGIAAGLVLFFLSQIPTPKRLSAEVPLSLIDESKLNDPDAEVAEVPLKD</sequence>
<feature type="transmembrane region" description="Helical" evidence="1">
    <location>
        <begin position="12"/>
        <end position="36"/>
    </location>
</feature>
<feature type="transmembrane region" description="Helical" evidence="1">
    <location>
        <begin position="56"/>
        <end position="76"/>
    </location>
</feature>
<reference evidence="2 3" key="1">
    <citation type="submission" date="2020-08" db="EMBL/GenBank/DDBJ databases">
        <title>Genomic Encyclopedia of Type Strains, Phase IV (KMG-IV): sequencing the most valuable type-strain genomes for metagenomic binning, comparative biology and taxonomic classification.</title>
        <authorList>
            <person name="Goeker M."/>
        </authorList>
    </citation>
    <scope>NUCLEOTIDE SEQUENCE [LARGE SCALE GENOMIC DNA]</scope>
    <source>
        <strain evidence="2 3">DSM 17976</strain>
    </source>
</reference>
<proteinExistence type="predicted"/>
<dbReference type="RefSeq" id="WP_183971603.1">
    <property type="nucleotide sequence ID" value="NZ_JACIBY010000001.1"/>
</dbReference>
<accession>A0A7W5ZGD8</accession>
<dbReference type="EMBL" id="JACIBY010000001">
    <property type="protein sequence ID" value="MBB3836842.1"/>
    <property type="molecule type" value="Genomic_DNA"/>
</dbReference>